<evidence type="ECO:0000313" key="3">
    <source>
        <dbReference type="Proteomes" id="UP000536275"/>
    </source>
</evidence>
<name>A0A8H6C0W1_CANAX</name>
<dbReference type="PANTHER" id="PTHR45752:SF187">
    <property type="entry name" value="LEUCINE-RICH REPEAT AND IQ DOMAIN-CONTAINING PROTEIN 4"/>
    <property type="match status" value="1"/>
</dbReference>
<accession>A0A8H6C0W1</accession>
<evidence type="ECO:0000256" key="1">
    <source>
        <dbReference type="SAM" id="MobiDB-lite"/>
    </source>
</evidence>
<dbReference type="EMBL" id="JABWAD010000023">
    <property type="protein sequence ID" value="KAF6070533.1"/>
    <property type="molecule type" value="Genomic_DNA"/>
</dbReference>
<feature type="compositionally biased region" description="Acidic residues" evidence="1">
    <location>
        <begin position="1267"/>
        <end position="1278"/>
    </location>
</feature>
<dbReference type="Proteomes" id="UP000536275">
    <property type="component" value="Unassembled WGS sequence"/>
</dbReference>
<dbReference type="Gene3D" id="3.80.10.10">
    <property type="entry name" value="Ribonuclease Inhibitor"/>
    <property type="match status" value="3"/>
</dbReference>
<dbReference type="SUPFAM" id="SSF52058">
    <property type="entry name" value="L domain-like"/>
    <property type="match status" value="3"/>
</dbReference>
<proteinExistence type="predicted"/>
<dbReference type="InterPro" id="IPR032675">
    <property type="entry name" value="LRR_dom_sf"/>
</dbReference>
<gene>
    <name evidence="2" type="ORF">FOB64_002147</name>
</gene>
<dbReference type="SUPFAM" id="SSF52047">
    <property type="entry name" value="RNI-like"/>
    <property type="match status" value="1"/>
</dbReference>
<sequence>MATTINLMTSIANTDIDVFVGLGKLPSDVIRTIVDYLPKCMLPELLYFPPIREVVASAILSKMLISNVLQRNTDYSECNCDLLDITPKKLKRAIDQWNIFPKFVVIEDFNLFKAVLDLSPQVLHNAINLYGVFGVKSDPDRQKSLEILVNSNVKFSHLALMNFGHVTTLPAVTTSLTLGDTTLASYMVDGLKRLHVSQGFIEERVTSYNFPSSLEDLEIEGPRSPKVILSPNLRKLRLATIPDSIESMTGQAAKMEELSLALPHIESFDEIGIVAPNLKILNIEYCGKLTNYDGLKKFQNLKELSIKYCNYPIGVFAGNLFPNLEKFYYQAKDIDDTLEDFELSEYFDNVTLKFPPNLKHFSIKFANFMTVDLNTLFFLHTLKHLELWGLSFSDGYLHLSENLEYVRIRSPELEFDDNFRIPQKMKYFQVTANYFYFETSDFMYHLPDGLEHLQLVSRKDGDMGQLYNKVQWPKSLKIFRLHYFSFNPRSLAFLKLSKSCLEEIDIRGGHYKRLNADSLPKSVRVLILKKMGIQELCGSFERLNNLNKLLVTHTNLRNQAPIKLPVSSLSLIDLRYCKLDTKSPFVVAIPSALGSKISYYLIESPIAIRNTAMTIVTTDVDLFQEVANLPSEITAIIIGYLPKCILPQLLYFQPIQKEVAFIILLDVNITERKRHKGSETPHVGYSECDCNRFKIEPNNLKKGIAQWNVYPRAIHMDDKFVFRDVLDTFPRLLKETSSINGTLSQCEGIKAEALLNLFFNTNLRFDSMQLNDLWDPATLPSVATSIRLFHTTLNSYVIPGVKKLDMEMYSNTRESQTYTFSPDLEDLRIDFNFTIQVTLPPNLQKLCITTSLDSANFVSPELVRLEYLQLQLKNIQSFDETGIIAPNLKILDLTGCFKMSNFNGLKQFQRLKRLRLKYCVYPVGLFEECSFNELESFEYIGKGFPVSCDVSCSRLTIPSNLKSLSIKNIGNMNVDLRTLVFPAKLTRLELVDLSFNDGYFHLGENLQYVHIKTSRLAFESSFRIPHLAGELILEADYLTFESPEFMYHLPNSLTRLYLIGNKQGEMSPIKQKIKWPLVLGDFVFENFNIDYHTLKLMNLNESKLEKISICGGGIKKLDVDLFPISVKGLALVEMRIHELPASFKRLNNLRQLSLMGNQLNKINPVKLPVSSLEVLNVRQCNLRLISPFLVSMLEENNQNANLRVEATVNLNVNINDVRKVLKAIKGLSLELNRLNDSILKISNHSYRLRAVYRDLDPYFEKSKSSENEEVVSDYDSDDLYSGSVFYSDEEDNAYNNKRRKE</sequence>
<dbReference type="InterPro" id="IPR050715">
    <property type="entry name" value="LRR-SigEffector_domain"/>
</dbReference>
<comment type="caution">
    <text evidence="2">The sequence shown here is derived from an EMBL/GenBank/DDBJ whole genome shotgun (WGS) entry which is preliminary data.</text>
</comment>
<feature type="region of interest" description="Disordered" evidence="1">
    <location>
        <begin position="1262"/>
        <end position="1301"/>
    </location>
</feature>
<dbReference type="PANTHER" id="PTHR45752">
    <property type="entry name" value="LEUCINE-RICH REPEAT-CONTAINING"/>
    <property type="match status" value="1"/>
</dbReference>
<protein>
    <submittedName>
        <fullName evidence="2">Uncharacterized protein</fullName>
    </submittedName>
</protein>
<evidence type="ECO:0000313" key="2">
    <source>
        <dbReference type="EMBL" id="KAF6070533.1"/>
    </source>
</evidence>
<organism evidence="2 3">
    <name type="scientific">Candida albicans</name>
    <name type="common">Yeast</name>
    <dbReference type="NCBI Taxonomy" id="5476"/>
    <lineage>
        <taxon>Eukaryota</taxon>
        <taxon>Fungi</taxon>
        <taxon>Dikarya</taxon>
        <taxon>Ascomycota</taxon>
        <taxon>Saccharomycotina</taxon>
        <taxon>Pichiomycetes</taxon>
        <taxon>Debaryomycetaceae</taxon>
        <taxon>Candida/Lodderomyces clade</taxon>
        <taxon>Candida</taxon>
    </lineage>
</organism>
<reference evidence="2 3" key="1">
    <citation type="submission" date="2020-03" db="EMBL/GenBank/DDBJ databases">
        <title>FDA dAtabase for Regulatory Grade micrObial Sequences (FDA-ARGOS): Supporting development and validation of Infectious Disease Dx tests.</title>
        <authorList>
            <person name="Campos J."/>
            <person name="Goldberg B."/>
            <person name="Tallon L."/>
            <person name="Sadzewicz L."/>
            <person name="Vavikolanu K."/>
            <person name="Mehta A."/>
            <person name="Aluvathingal J."/>
            <person name="Nadendla S."/>
            <person name="Nandy P."/>
            <person name="Geyer C."/>
            <person name="Yan Y."/>
            <person name="Sichtig H."/>
        </authorList>
    </citation>
    <scope>NUCLEOTIDE SEQUENCE [LARGE SCALE GENOMIC DNA]</scope>
    <source>
        <strain evidence="2 3">FDAARGOS_656</strain>
    </source>
</reference>